<feature type="repeat" description="PPR" evidence="2">
    <location>
        <begin position="274"/>
        <end position="308"/>
    </location>
</feature>
<dbReference type="Pfam" id="PF13812">
    <property type="entry name" value="PPR_3"/>
    <property type="match status" value="1"/>
</dbReference>
<evidence type="ECO:0000259" key="4">
    <source>
        <dbReference type="Pfam" id="PF17177"/>
    </source>
</evidence>
<feature type="repeat" description="PPR" evidence="2">
    <location>
        <begin position="204"/>
        <end position="238"/>
    </location>
</feature>
<dbReference type="PANTHER" id="PTHR47942:SF63">
    <property type="entry name" value="PENTATRICOPEPTIDE REPEAT-CONTAINING PROTEIN"/>
    <property type="match status" value="1"/>
</dbReference>
<dbReference type="NCBIfam" id="TIGR00756">
    <property type="entry name" value="PPR"/>
    <property type="match status" value="6"/>
</dbReference>
<keyword evidence="1" id="KW-0677">Repeat</keyword>
<dbReference type="AlphaFoldDB" id="A0A7S0ZWP5"/>
<sequence>MVRHHREKGESRESTETKHADLSCHGARRGSGRDNRRGAVSPLNVATPSRSSGEPGGARSSSALEDLLRRRGVDEAWNALEEMQSQGVPTDKFTVSRMLMKTVAENRHRLNPVRVYRGIGLVERFVELQPNDVDEVLFNALLDTCCRLKDLRRLEAIVQRMKDLDVTPSPVTLGILVKTYGQAGDLQRVLQVWSEMEVQREQANAVTYGCMIDACVKCGNLDKAAEIFHGMRSSGKHRNTILYTTLIKGYGLGKNLSSALELFREMPREGVPYNTITYNSIIDACVKSNDLQTGEEILREMVVPRSAVEPDLITFSTLLKGYCHVGELDKALQMIETIKSRGLKCDELVYNTLMDGCVKANDITVGVGLFEEMVQQGLKPSAITHSILARLYQRAGYDDDASNAVAQLYQLLGIDRPSGGERGDRNRGHHQTLPSKGGACSHAHHGFVNSVSGGLHTEPSTPLASPLNSVGRSHYGFDTMQMFQMQSPQCSESARSPYGTPGSVPSAFGASASPLITSTSSPPALPPWPFPSRDGVLPHFQATPVLGCPLRDPGSGQVAMDMRHCSPASFFNSSSPAFFEN</sequence>
<feature type="repeat" description="PPR" evidence="2">
    <location>
        <begin position="239"/>
        <end position="273"/>
    </location>
</feature>
<evidence type="ECO:0000313" key="5">
    <source>
        <dbReference type="EMBL" id="CAD8834962.1"/>
    </source>
</evidence>
<dbReference type="InterPro" id="IPR033443">
    <property type="entry name" value="PROP1-like_PPR_dom"/>
</dbReference>
<dbReference type="PANTHER" id="PTHR47942">
    <property type="entry name" value="TETRATRICOPEPTIDE REPEAT (TPR)-LIKE SUPERFAMILY PROTEIN-RELATED"/>
    <property type="match status" value="1"/>
</dbReference>
<organism evidence="5">
    <name type="scientific">Noctiluca scintillans</name>
    <name type="common">Sea sparkle</name>
    <name type="synonym">Red tide dinoflagellate</name>
    <dbReference type="NCBI Taxonomy" id="2966"/>
    <lineage>
        <taxon>Eukaryota</taxon>
        <taxon>Sar</taxon>
        <taxon>Alveolata</taxon>
        <taxon>Dinophyceae</taxon>
        <taxon>Noctilucales</taxon>
        <taxon>Noctilucaceae</taxon>
        <taxon>Noctiluca</taxon>
    </lineage>
</organism>
<feature type="region of interest" description="Disordered" evidence="3">
    <location>
        <begin position="1"/>
        <end position="64"/>
    </location>
</feature>
<dbReference type="Gene3D" id="1.25.40.10">
    <property type="entry name" value="Tetratricopeptide repeat domain"/>
    <property type="match status" value="2"/>
</dbReference>
<proteinExistence type="predicted"/>
<dbReference type="Pfam" id="PF17177">
    <property type="entry name" value="PPR_long"/>
    <property type="match status" value="1"/>
</dbReference>
<dbReference type="EMBL" id="HBFQ01013420">
    <property type="protein sequence ID" value="CAD8834962.1"/>
    <property type="molecule type" value="Transcribed_RNA"/>
</dbReference>
<feature type="compositionally biased region" description="Basic and acidic residues" evidence="3">
    <location>
        <begin position="7"/>
        <end position="22"/>
    </location>
</feature>
<feature type="repeat" description="PPR" evidence="2">
    <location>
        <begin position="346"/>
        <end position="380"/>
    </location>
</feature>
<reference evidence="5" key="1">
    <citation type="submission" date="2021-01" db="EMBL/GenBank/DDBJ databases">
        <authorList>
            <person name="Corre E."/>
            <person name="Pelletier E."/>
            <person name="Niang G."/>
            <person name="Scheremetjew M."/>
            <person name="Finn R."/>
            <person name="Kale V."/>
            <person name="Holt S."/>
            <person name="Cochrane G."/>
            <person name="Meng A."/>
            <person name="Brown T."/>
            <person name="Cohen L."/>
        </authorList>
    </citation>
    <scope>NUCLEOTIDE SEQUENCE</scope>
</reference>
<feature type="region of interest" description="Disordered" evidence="3">
    <location>
        <begin position="416"/>
        <end position="439"/>
    </location>
</feature>
<dbReference type="PROSITE" id="PS51375">
    <property type="entry name" value="PPR"/>
    <property type="match status" value="6"/>
</dbReference>
<dbReference type="InterPro" id="IPR051222">
    <property type="entry name" value="PPR/CCM1_RNA-binding"/>
</dbReference>
<feature type="domain" description="PROP1-like PPR" evidence="4">
    <location>
        <begin position="201"/>
        <end position="360"/>
    </location>
</feature>
<evidence type="ECO:0000256" key="3">
    <source>
        <dbReference type="SAM" id="MobiDB-lite"/>
    </source>
</evidence>
<feature type="repeat" description="PPR" evidence="2">
    <location>
        <begin position="311"/>
        <end position="345"/>
    </location>
</feature>
<protein>
    <recommendedName>
        <fullName evidence="4">PROP1-like PPR domain-containing protein</fullName>
    </recommendedName>
</protein>
<gene>
    <name evidence="5" type="ORF">NSCI0253_LOCUS9310</name>
</gene>
<name>A0A7S0ZWP5_NOCSC</name>
<evidence type="ECO:0000256" key="1">
    <source>
        <dbReference type="ARBA" id="ARBA00022737"/>
    </source>
</evidence>
<dbReference type="InterPro" id="IPR011990">
    <property type="entry name" value="TPR-like_helical_dom_sf"/>
</dbReference>
<feature type="repeat" description="PPR" evidence="2">
    <location>
        <begin position="134"/>
        <end position="168"/>
    </location>
</feature>
<accession>A0A7S0ZWP5</accession>
<dbReference type="InterPro" id="IPR002885">
    <property type="entry name" value="PPR_rpt"/>
</dbReference>
<feature type="compositionally biased region" description="Low complexity" evidence="3">
    <location>
        <begin position="511"/>
        <end position="522"/>
    </location>
</feature>
<evidence type="ECO:0000256" key="2">
    <source>
        <dbReference type="PROSITE-ProRule" id="PRU00708"/>
    </source>
</evidence>
<feature type="region of interest" description="Disordered" evidence="3">
    <location>
        <begin position="491"/>
        <end position="530"/>
    </location>
</feature>